<dbReference type="HOGENOM" id="CLU_146561_1_1_10"/>
<dbReference type="RefSeq" id="WP_014201639.1">
    <property type="nucleotide sequence ID" value="NC_016599.1"/>
</dbReference>
<evidence type="ECO:0008006" key="4">
    <source>
        <dbReference type="Google" id="ProtNLM"/>
    </source>
</evidence>
<dbReference type="Gene3D" id="1.10.287.1490">
    <property type="match status" value="1"/>
</dbReference>
<dbReference type="STRING" id="926562.Oweho_1279"/>
<dbReference type="Proteomes" id="UP000005631">
    <property type="component" value="Chromosome"/>
</dbReference>
<dbReference type="KEGG" id="oho:Oweho_1279"/>
<evidence type="ECO:0000256" key="1">
    <source>
        <dbReference type="SAM" id="Coils"/>
    </source>
</evidence>
<sequence>MTDVHQRLGHIEKLMHALIDQHEKANNDLESLEQKYKLLNDELAEKSQKIQELEGELRAAKIARGVASGSEDTELAKARISTLVREIDRCIALLNE</sequence>
<proteinExistence type="predicted"/>
<gene>
    <name evidence="2" type="ordered locus">Oweho_1279</name>
</gene>
<accession>G8R6U4</accession>
<reference evidence="2 3" key="1">
    <citation type="journal article" date="2012" name="Stand. Genomic Sci.">
        <title>Genome sequence of the orange-pigmented seawater bacterium Owenweeksia hongkongensis type strain (UST20020801(T)).</title>
        <authorList>
            <person name="Riedel T."/>
            <person name="Held B."/>
            <person name="Nolan M."/>
            <person name="Lucas S."/>
            <person name="Lapidus A."/>
            <person name="Tice H."/>
            <person name="Del Rio T.G."/>
            <person name="Cheng J.F."/>
            <person name="Han C."/>
            <person name="Tapia R."/>
            <person name="Goodwin L.A."/>
            <person name="Pitluck S."/>
            <person name="Liolios K."/>
            <person name="Mavromatis K."/>
            <person name="Pagani I."/>
            <person name="Ivanova N."/>
            <person name="Mikhailova N."/>
            <person name="Pati A."/>
            <person name="Chen A."/>
            <person name="Palaniappan K."/>
            <person name="Rohde M."/>
            <person name="Tindall B.J."/>
            <person name="Detter J.C."/>
            <person name="Goker M."/>
            <person name="Woyke T."/>
            <person name="Bristow J."/>
            <person name="Eisen J.A."/>
            <person name="Markowitz V."/>
            <person name="Hugenholtz P."/>
            <person name="Klenk H.P."/>
            <person name="Kyrpides N.C."/>
        </authorList>
    </citation>
    <scope>NUCLEOTIDE SEQUENCE</scope>
    <source>
        <strain evidence="3">DSM 17368 / JCM 12287 / NRRL B-23963</strain>
    </source>
</reference>
<dbReference type="OrthoDB" id="1467932at2"/>
<evidence type="ECO:0000313" key="2">
    <source>
        <dbReference type="EMBL" id="AEV32279.1"/>
    </source>
</evidence>
<evidence type="ECO:0000313" key="3">
    <source>
        <dbReference type="Proteomes" id="UP000005631"/>
    </source>
</evidence>
<dbReference type="EMBL" id="CP003156">
    <property type="protein sequence ID" value="AEV32279.1"/>
    <property type="molecule type" value="Genomic_DNA"/>
</dbReference>
<name>G8R6U4_OWEHD</name>
<keyword evidence="1" id="KW-0175">Coiled coil</keyword>
<keyword evidence="3" id="KW-1185">Reference proteome</keyword>
<protein>
    <recommendedName>
        <fullName evidence="4">Mis12-Mtw1 protein family</fullName>
    </recommendedName>
</protein>
<dbReference type="SUPFAM" id="SSF57997">
    <property type="entry name" value="Tropomyosin"/>
    <property type="match status" value="1"/>
</dbReference>
<dbReference type="AlphaFoldDB" id="G8R6U4"/>
<feature type="coiled-coil region" evidence="1">
    <location>
        <begin position="15"/>
        <end position="63"/>
    </location>
</feature>
<organism evidence="2 3">
    <name type="scientific">Owenweeksia hongkongensis (strain DSM 17368 / CIP 108786 / JCM 12287 / NRRL B-23963 / UST20020801)</name>
    <dbReference type="NCBI Taxonomy" id="926562"/>
    <lineage>
        <taxon>Bacteria</taxon>
        <taxon>Pseudomonadati</taxon>
        <taxon>Bacteroidota</taxon>
        <taxon>Flavobacteriia</taxon>
        <taxon>Flavobacteriales</taxon>
        <taxon>Owenweeksiaceae</taxon>
        <taxon>Owenweeksia</taxon>
    </lineage>
</organism>